<dbReference type="SUPFAM" id="SSF53383">
    <property type="entry name" value="PLP-dependent transferases"/>
    <property type="match status" value="1"/>
</dbReference>
<dbReference type="PATRIC" id="fig|1469144.8.peg.577"/>
<dbReference type="GO" id="GO:0000271">
    <property type="term" value="P:polysaccharide biosynthetic process"/>
    <property type="evidence" value="ECO:0007669"/>
    <property type="project" value="TreeGrafter"/>
</dbReference>
<reference evidence="7 10" key="2">
    <citation type="submission" date="2015-02" db="EMBL/GenBank/DDBJ databases">
        <title>Physiological reanalysis, assessment of diazotrophy, and genome sequences of multiple isolates of Streptomyces thermoautotrophicus.</title>
        <authorList>
            <person name="MacKellar D.C."/>
            <person name="Lieber L."/>
            <person name="Norman J."/>
            <person name="Bolger A."/>
            <person name="Tobin C."/>
            <person name="Murray J.W."/>
            <person name="Prell J."/>
        </authorList>
    </citation>
    <scope>NUCLEOTIDE SEQUENCE [LARGE SCALE GENOMIC DNA]</scope>
    <source>
        <strain evidence="7 10">UBT1</strain>
    </source>
</reference>
<dbReference type="InterPro" id="IPR000653">
    <property type="entry name" value="DegT/StrS_aminotransferase"/>
</dbReference>
<dbReference type="InterPro" id="IPR015421">
    <property type="entry name" value="PyrdxlP-dep_Trfase_major"/>
</dbReference>
<evidence type="ECO:0000256" key="5">
    <source>
        <dbReference type="PIRSR" id="PIRSR000390-1"/>
    </source>
</evidence>
<evidence type="ECO:0000256" key="1">
    <source>
        <dbReference type="ARBA" id="ARBA00001933"/>
    </source>
</evidence>
<sequence length="373" mass="39001">MSFDAAVYQYSHLTVDHQRHQVDAALTAGRIATLGARYIPRLERRAAALLGRAEAIAVDSGSSGLVLALRGLGVRPGQEVIIPEVGWVSMGAAAAALGAGVRVAAVTETLTPTWEQIAPLITPATGAVILAHLRGRPAPDTPRIAAELSARGIPLVEDCAQAWGVTAAGRPAGAWGQAAVLSTNTYKIIATGEGGLVLADEPRMLGFMRAVAGDTRQPTPQAVWRGKSRMNELTAALALPQLDFLPTLLDSLRALQQHVISALATVEGITGLAPATAEDTSQSNGSLVGMWLPTATHAEQAANTLSRAGFGCWWPGPGDLHTAAAWPVQPEQPVVDVRRYLDVQIPWLPAGEHAAFAHQLAATLTAALKESPC</sequence>
<evidence type="ECO:0000256" key="3">
    <source>
        <dbReference type="ARBA" id="ARBA00022898"/>
    </source>
</evidence>
<dbReference type="EMBL" id="JYIJ01000019">
    <property type="protein sequence ID" value="KWW97741.1"/>
    <property type="molecule type" value="Genomic_DNA"/>
</dbReference>
<dbReference type="EMBL" id="JYIK01001067">
    <property type="protein sequence ID" value="KWX07238.1"/>
    <property type="molecule type" value="Genomic_DNA"/>
</dbReference>
<evidence type="ECO:0008006" key="11">
    <source>
        <dbReference type="Google" id="ProtNLM"/>
    </source>
</evidence>
<protein>
    <recommendedName>
        <fullName evidence="11">DegT/DnrJ/EryC1/StrS aminotransferase</fullName>
    </recommendedName>
</protein>
<evidence type="ECO:0000313" key="10">
    <source>
        <dbReference type="Proteomes" id="UP000070659"/>
    </source>
</evidence>
<evidence type="ECO:0000313" key="9">
    <source>
        <dbReference type="Proteomes" id="UP000070598"/>
    </source>
</evidence>
<organism evidence="7 10">
    <name type="scientific">Carbonactinospora thermoautotrophica</name>
    <dbReference type="NCBI Taxonomy" id="1469144"/>
    <lineage>
        <taxon>Bacteria</taxon>
        <taxon>Bacillati</taxon>
        <taxon>Actinomycetota</taxon>
        <taxon>Actinomycetes</taxon>
        <taxon>Kitasatosporales</taxon>
        <taxon>Carbonactinosporaceae</taxon>
        <taxon>Carbonactinospora</taxon>
    </lineage>
</organism>
<dbReference type="RefSeq" id="WP_067071418.1">
    <property type="nucleotide sequence ID" value="NZ_JYIJ01000019.1"/>
</dbReference>
<proteinExistence type="inferred from homology"/>
<dbReference type="PANTHER" id="PTHR30244">
    <property type="entry name" value="TRANSAMINASE"/>
    <property type="match status" value="1"/>
</dbReference>
<keyword evidence="2" id="KW-0808">Transferase</keyword>
<feature type="modified residue" description="N6-(pyridoxal phosphate)lysine" evidence="6">
    <location>
        <position position="187"/>
    </location>
</feature>
<evidence type="ECO:0000256" key="4">
    <source>
        <dbReference type="ARBA" id="ARBA00038398"/>
    </source>
</evidence>
<comment type="cofactor">
    <cofactor evidence="1">
        <name>pyridoxal 5'-phosphate</name>
        <dbReference type="ChEBI" id="CHEBI:597326"/>
    </cofactor>
</comment>
<feature type="active site" description="Proton acceptor" evidence="5">
    <location>
        <position position="187"/>
    </location>
</feature>
<dbReference type="Pfam" id="PF01041">
    <property type="entry name" value="DegT_DnrJ_EryC1"/>
    <property type="match status" value="1"/>
</dbReference>
<evidence type="ECO:0000256" key="2">
    <source>
        <dbReference type="ARBA" id="ARBA00022576"/>
    </source>
</evidence>
<name>A0A132MK20_9ACTN</name>
<dbReference type="Proteomes" id="UP000070659">
    <property type="component" value="Unassembled WGS sequence"/>
</dbReference>
<dbReference type="Gene3D" id="3.40.640.10">
    <property type="entry name" value="Type I PLP-dependent aspartate aminotransferase-like (Major domain)"/>
    <property type="match status" value="1"/>
</dbReference>
<dbReference type="PIRSF" id="PIRSF000390">
    <property type="entry name" value="PLP_StrS"/>
    <property type="match status" value="1"/>
</dbReference>
<dbReference type="PANTHER" id="PTHR30244:SF34">
    <property type="entry name" value="DTDP-4-AMINO-4,6-DIDEOXYGALACTOSE TRANSAMINASE"/>
    <property type="match status" value="1"/>
</dbReference>
<keyword evidence="2" id="KW-0032">Aminotransferase</keyword>
<evidence type="ECO:0000313" key="8">
    <source>
        <dbReference type="EMBL" id="KWX07238.1"/>
    </source>
</evidence>
<dbReference type="GO" id="GO:0030170">
    <property type="term" value="F:pyridoxal phosphate binding"/>
    <property type="evidence" value="ECO:0007669"/>
    <property type="project" value="TreeGrafter"/>
</dbReference>
<dbReference type="InterPro" id="IPR015424">
    <property type="entry name" value="PyrdxlP-dep_Trfase"/>
</dbReference>
<dbReference type="Proteomes" id="UP000070598">
    <property type="component" value="Unassembled WGS sequence"/>
</dbReference>
<keyword evidence="3 6" id="KW-0663">Pyridoxal phosphate</keyword>
<dbReference type="GO" id="GO:0008483">
    <property type="term" value="F:transaminase activity"/>
    <property type="evidence" value="ECO:0007669"/>
    <property type="project" value="UniProtKB-KW"/>
</dbReference>
<comment type="caution">
    <text evidence="7">The sequence shown here is derived from an EMBL/GenBank/DDBJ whole genome shotgun (WGS) entry which is preliminary data.</text>
</comment>
<evidence type="ECO:0000256" key="6">
    <source>
        <dbReference type="PIRSR" id="PIRSR000390-2"/>
    </source>
</evidence>
<dbReference type="AlphaFoldDB" id="A0A132MK20"/>
<comment type="similarity">
    <text evidence="4">Belongs to the DegT/DnrJ/EryC1 family. L-glutamine:2-deoxy-scyllo-inosose/scyllo-inosose aminotransferase subfamily.</text>
</comment>
<evidence type="ECO:0000313" key="7">
    <source>
        <dbReference type="EMBL" id="KWW97741.1"/>
    </source>
</evidence>
<gene>
    <name evidence="7" type="ORF">TH66_19870</name>
    <name evidence="8" type="ORF">TR74_19410</name>
</gene>
<accession>A0A132MK20</accession>
<reference evidence="9" key="1">
    <citation type="submission" date="2015-02" db="EMBL/GenBank/DDBJ databases">
        <title>Physiological reanalysis, assessment of diazotrophy, and genome sequences of multiple isolates of Streptomyces thermoautotrophicus.</title>
        <authorList>
            <person name="MacKellar D.C."/>
            <person name="Lieber L."/>
            <person name="Norman J."/>
            <person name="Bolger A."/>
            <person name="Tobin C."/>
            <person name="Murray J.W."/>
            <person name="Friesen M."/>
            <person name="Prell J."/>
        </authorList>
    </citation>
    <scope>NUCLEOTIDE SEQUENCE [LARGE SCALE GENOMIC DNA]</scope>
    <source>
        <strain evidence="9">UBT1</strain>
    </source>
</reference>